<feature type="compositionally biased region" description="Basic and acidic residues" evidence="1">
    <location>
        <begin position="1133"/>
        <end position="1150"/>
    </location>
</feature>
<feature type="compositionally biased region" description="Polar residues" evidence="1">
    <location>
        <begin position="258"/>
        <end position="287"/>
    </location>
</feature>
<proteinExistence type="predicted"/>
<sequence>MEEDNETLDWGQEDEEQQAVLRKASFDQSSRRDFADQDDIEDTVSLGEDEDEPIYYNQPQDAPRSAHDTPLASEISDRPPSSQRRSDDSGANSHRDFRYRDVSREDEYRGTSSSRDSYRPAESSPSQRRSANQSSPRPHQNGNRITHALPPKPALAQVPYLPPSHPSMVEAIGMASTSMSPPSRSNMRDPKKLNGSHARSRSPMQSELPPGWEKRHSRHGGHIYYYHPETEETTWDFPVSKIPSTSSHGGYQRRRRPSASSGHMNLTSPDSNNHHSQNSRPRQQLPHQPQEKEDHANPAPSDPDGLSYEDRHYRPGGADPASAALEIKVPERLDGSALRSHVRSRYDKSPSPSRHRRRPRSMSPQPEPRGPRGPANERDYSPPRGNGRSVRDRNVNTNPDHVSHREIDAMPSQPEFPNRRWESSSNAPVSDFSRGERNPRRPPHRDEDDYMREPRSSDNRNRPSLRRRESSRGPRDRDLRDREPSPPPRPSDNRRDKPSESQNYISAPSTLSASYHPPIPCSYTKMCIRSTHAWSHVLFFATLKEDGFSMPLPALLSHKLPSPPRLHERERESARNFGPPPSDTGPYAGPPSQTRRDRDRLSRFEQSGPTGPPPPVGGGPSHRGNEQYAGRPRNYDPPANFDQPRHREERARDMEPERSRRDPMPDVPTIRPPPPNSYPVGEPNRMSVDRAKRFTDDYSQAQARPEEPPHHRRAPLPPQNQSFTTSIVPGHEHDKFPYRPGWANGDPTLPKQPRYDNERALQGASDVPYRPPGPRSERQTPNIRDPPHRAGPPQSNNMANEYDRAKPSNYPPASTFESKEYSGPSDSYRRERRDPSPPRHGPGNALRQPPPSIPIPRGDVRSDNRQGPVPVYQSAFSDRNSFNDRRDQDNQRDGRTQWKDNRPGNAYPDRNMIPPRRDMPNRSIDAPPPRHLSGGPVSGTNNVPIGTRRPGPPGYAQPPPSGPASQPMSEMKPPYNPDARPPPPHDLRRRESTGNMGSIRGGDYVEDPDTRLTDERRRQFYKAKEEAATRAAQSRISVNEQRPSQDYAFGNQATSPPLSREPSAMSVTSDHLPPRPPARDLYDSRPDNRSDNRPRGPSDSYSKGAQYHSPNIPPRSEPSKADPPVEIPAPNEPPKEPRHDQQRQNRERGPTRWGPEVKQSNEQPNEQPPTSVRANSPPALARRMSSERPPRLRKYPGGSATTTGADNDLRGGGSSSNNTAPSDSGMPVDDFKDRPEPNRPTLLDRISEDNTQPSLRDRLVPSKRDHDDLDNGHPRDSSYDMDDGNDNKRVRRRNPKGNRRGGGGGRRIIS</sequence>
<dbReference type="EMBL" id="JAFIQS010000014">
    <property type="protein sequence ID" value="KAG5163697.1"/>
    <property type="molecule type" value="Genomic_DNA"/>
</dbReference>
<feature type="compositionally biased region" description="Acidic residues" evidence="1">
    <location>
        <begin position="1"/>
        <end position="17"/>
    </location>
</feature>
<dbReference type="PROSITE" id="PS01159">
    <property type="entry name" value="WW_DOMAIN_1"/>
    <property type="match status" value="1"/>
</dbReference>
<feature type="compositionally biased region" description="Polar residues" evidence="1">
    <location>
        <begin position="175"/>
        <end position="185"/>
    </location>
</feature>
<feature type="compositionally biased region" description="Basic and acidic residues" evidence="1">
    <location>
        <begin position="881"/>
        <end position="902"/>
    </location>
</feature>
<organism evidence="3">
    <name type="scientific">Psilocybe cubensis</name>
    <name type="common">Psychedelic mushroom</name>
    <name type="synonym">Stropharia cubensis</name>
    <dbReference type="NCBI Taxonomy" id="181762"/>
    <lineage>
        <taxon>Eukaryota</taxon>
        <taxon>Fungi</taxon>
        <taxon>Dikarya</taxon>
        <taxon>Basidiomycota</taxon>
        <taxon>Agaricomycotina</taxon>
        <taxon>Agaricomycetes</taxon>
        <taxon>Agaricomycetidae</taxon>
        <taxon>Agaricales</taxon>
        <taxon>Agaricineae</taxon>
        <taxon>Strophariaceae</taxon>
        <taxon>Psilocybe</taxon>
    </lineage>
</organism>
<feature type="compositionally biased region" description="Polar residues" evidence="1">
    <location>
        <begin position="500"/>
        <end position="513"/>
    </location>
</feature>
<dbReference type="InterPro" id="IPR001202">
    <property type="entry name" value="WW_dom"/>
</dbReference>
<feature type="compositionally biased region" description="Gly residues" evidence="1">
    <location>
        <begin position="1300"/>
        <end position="1310"/>
    </location>
</feature>
<reference evidence="3" key="1">
    <citation type="submission" date="2021-02" db="EMBL/GenBank/DDBJ databases">
        <title>Psilocybe cubensis genome.</title>
        <authorList>
            <person name="Mckernan K.J."/>
            <person name="Crawford S."/>
            <person name="Trippe A."/>
            <person name="Kane L.T."/>
            <person name="Mclaughlin S."/>
        </authorList>
    </citation>
    <scope>NUCLEOTIDE SEQUENCE [LARGE SCALE GENOMIC DNA]</scope>
    <source>
        <strain evidence="3">MGC-MH-2018</strain>
    </source>
</reference>
<feature type="compositionally biased region" description="Basic and acidic residues" evidence="1">
    <location>
        <begin position="1077"/>
        <end position="1096"/>
    </location>
</feature>
<feature type="compositionally biased region" description="Basic residues" evidence="1">
    <location>
        <begin position="1289"/>
        <end position="1299"/>
    </location>
</feature>
<feature type="compositionally biased region" description="Basic and acidic residues" evidence="1">
    <location>
        <begin position="827"/>
        <end position="837"/>
    </location>
</feature>
<dbReference type="SUPFAM" id="SSF51045">
    <property type="entry name" value="WW domain"/>
    <property type="match status" value="1"/>
</dbReference>
<feature type="compositionally biased region" description="Acidic residues" evidence="1">
    <location>
        <begin position="36"/>
        <end position="53"/>
    </location>
</feature>
<feature type="compositionally biased region" description="Polar residues" evidence="1">
    <location>
        <begin position="123"/>
        <end position="144"/>
    </location>
</feature>
<evidence type="ECO:0000259" key="2">
    <source>
        <dbReference type="PROSITE" id="PS50020"/>
    </source>
</evidence>
<accession>A0A8H8CEX3</accession>
<feature type="region of interest" description="Disordered" evidence="1">
    <location>
        <begin position="1"/>
        <end position="218"/>
    </location>
</feature>
<dbReference type="PROSITE" id="PS50020">
    <property type="entry name" value="WW_DOMAIN_2"/>
    <property type="match status" value="1"/>
</dbReference>
<feature type="compositionally biased region" description="Basic and acidic residues" evidence="1">
    <location>
        <begin position="643"/>
        <end position="664"/>
    </location>
</feature>
<feature type="compositionally biased region" description="Basic and acidic residues" evidence="1">
    <location>
        <begin position="1008"/>
        <end position="1028"/>
    </location>
</feature>
<evidence type="ECO:0000256" key="1">
    <source>
        <dbReference type="SAM" id="MobiDB-lite"/>
    </source>
</evidence>
<feature type="compositionally biased region" description="Basic and acidic residues" evidence="1">
    <location>
        <begin position="84"/>
        <end position="109"/>
    </location>
</feature>
<feature type="compositionally biased region" description="Basic and acidic residues" evidence="1">
    <location>
        <begin position="687"/>
        <end position="696"/>
    </location>
</feature>
<feature type="region of interest" description="Disordered" evidence="1">
    <location>
        <begin position="234"/>
        <end position="516"/>
    </location>
</feature>
<dbReference type="SMART" id="SM00456">
    <property type="entry name" value="WW"/>
    <property type="match status" value="1"/>
</dbReference>
<comment type="caution">
    <text evidence="3">The sequence shown here is derived from an EMBL/GenBank/DDBJ whole genome shotgun (WGS) entry which is preliminary data.</text>
</comment>
<feature type="compositionally biased region" description="Basic and acidic residues" evidence="1">
    <location>
        <begin position="983"/>
        <end position="992"/>
    </location>
</feature>
<dbReference type="CDD" id="cd00201">
    <property type="entry name" value="WW"/>
    <property type="match status" value="1"/>
</dbReference>
<feature type="compositionally biased region" description="Basic and acidic residues" evidence="1">
    <location>
        <begin position="594"/>
        <end position="603"/>
    </location>
</feature>
<feature type="domain" description="WW" evidence="2">
    <location>
        <begin position="206"/>
        <end position="240"/>
    </location>
</feature>
<feature type="compositionally biased region" description="Polar residues" evidence="1">
    <location>
        <begin position="1158"/>
        <end position="1174"/>
    </location>
</feature>
<dbReference type="InterPro" id="IPR036020">
    <property type="entry name" value="WW_dom_sf"/>
</dbReference>
<dbReference type="Gene3D" id="2.20.70.10">
    <property type="match status" value="1"/>
</dbReference>
<feature type="region of interest" description="Disordered" evidence="1">
    <location>
        <begin position="560"/>
        <end position="1310"/>
    </location>
</feature>
<gene>
    <name evidence="3" type="ORF">JR316_011486</name>
</gene>
<name>A0A8H8CEX3_PSICU</name>
<feature type="compositionally biased region" description="Basic and acidic residues" evidence="1">
    <location>
        <begin position="1255"/>
        <end position="1278"/>
    </location>
</feature>
<dbReference type="Pfam" id="PF00397">
    <property type="entry name" value="WW"/>
    <property type="match status" value="1"/>
</dbReference>
<feature type="compositionally biased region" description="Basic and acidic residues" evidence="1">
    <location>
        <begin position="565"/>
        <end position="574"/>
    </location>
</feature>
<feature type="compositionally biased region" description="Basic and acidic residues" evidence="1">
    <location>
        <begin position="433"/>
        <end position="484"/>
    </location>
</feature>
<evidence type="ECO:0000313" key="3">
    <source>
        <dbReference type="EMBL" id="KAG5163697.1"/>
    </source>
</evidence>
<feature type="compositionally biased region" description="Pro residues" evidence="1">
    <location>
        <begin position="950"/>
        <end position="962"/>
    </location>
</feature>
<feature type="compositionally biased region" description="Polar residues" evidence="1">
    <location>
        <begin position="1031"/>
        <end position="1044"/>
    </location>
</feature>
<protein>
    <recommendedName>
        <fullName evidence="2">WW domain-containing protein</fullName>
    </recommendedName>
</protein>